<dbReference type="GO" id="GO:0005524">
    <property type="term" value="F:ATP binding"/>
    <property type="evidence" value="ECO:0007669"/>
    <property type="project" value="UniProtKB-KW"/>
</dbReference>
<dbReference type="Pfam" id="PF00005">
    <property type="entry name" value="ABC_tran"/>
    <property type="match status" value="2"/>
</dbReference>
<feature type="domain" description="ABC transporter" evidence="3">
    <location>
        <begin position="13"/>
        <end position="248"/>
    </location>
</feature>
<name>A0ABN4C504_BORPR</name>
<dbReference type="PANTHER" id="PTHR43790:SF4">
    <property type="entry name" value="GUANOSINE IMPORT ATP-BINDING PROTEIN NUPO"/>
    <property type="match status" value="1"/>
</dbReference>
<dbReference type="InterPro" id="IPR003593">
    <property type="entry name" value="AAA+_ATPase"/>
</dbReference>
<dbReference type="InterPro" id="IPR050107">
    <property type="entry name" value="ABC_carbohydrate_import_ATPase"/>
</dbReference>
<dbReference type="SUPFAM" id="SSF52540">
    <property type="entry name" value="P-loop containing nucleoside triphosphate hydrolases"/>
    <property type="match status" value="2"/>
</dbReference>
<dbReference type="InterPro" id="IPR017871">
    <property type="entry name" value="ABC_transporter-like_CS"/>
</dbReference>
<evidence type="ECO:0000256" key="2">
    <source>
        <dbReference type="ARBA" id="ARBA00022840"/>
    </source>
</evidence>
<gene>
    <name evidence="4" type="ORF">BPA_0120400</name>
</gene>
<evidence type="ECO:0000313" key="5">
    <source>
        <dbReference type="Proteomes" id="UP000019331"/>
    </source>
</evidence>
<organism evidence="4 5">
    <name type="scientific">Borrelia parkeri SLO</name>
    <dbReference type="NCBI Taxonomy" id="1313294"/>
    <lineage>
        <taxon>Bacteria</taxon>
        <taxon>Pseudomonadati</taxon>
        <taxon>Spirochaetota</taxon>
        <taxon>Spirochaetia</taxon>
        <taxon>Spirochaetales</taxon>
        <taxon>Borreliaceae</taxon>
        <taxon>Borrelia</taxon>
    </lineage>
</organism>
<dbReference type="PROSITE" id="PS50893">
    <property type="entry name" value="ABC_TRANSPORTER_2"/>
    <property type="match status" value="2"/>
</dbReference>
<reference evidence="4" key="1">
    <citation type="submission" date="2016-10" db="EMBL/GenBank/DDBJ databases">
        <title>Comparative Genomics of Relapsing Fever Spirochetes.</title>
        <authorList>
            <person name="Schwan T.G."/>
            <person name="Raffel S.J."/>
            <person name="Porcella S.F."/>
            <person name="Martens C.A."/>
            <person name="Bruno D.P."/>
            <person name="Ricklefs S.M."/>
            <person name="Barbian K.B."/>
        </authorList>
    </citation>
    <scope>NUCLEOTIDE SEQUENCE</scope>
    <source>
        <strain evidence="4">SLO</strain>
    </source>
</reference>
<dbReference type="Proteomes" id="UP000019331">
    <property type="component" value="Chromosome"/>
</dbReference>
<keyword evidence="2 4" id="KW-0067">ATP-binding</keyword>
<sequence length="538" mass="60276">MLNFGLYLMQDILILDKVTKRYGDFVANDNICIRFKKGEIHAILGENGAGKTTLMKTIYGIHKPDSGQIFLRGNELKLKDSSESIRSGIGMVFQHFMLIPKFTAVQNIILGYEGSKFGFINYNHAKRKILKLSERYGLKIDTDKPIENLSVGMGQKVEILKVLYRNADIIIFDEPTAVLSPNEIDEFMNVLKILSVEGHTVILITHKIKEIKAVAQRCTIMRLGKVVGTFDIANTDEGMLTKLMIGKETSLDISKRQIVDHTNVLEIRDLSVKDERGVLKVKNISLNLREGEIFGIAGVEGSGQEELVEAILGVRDIFNGDILKRVDGKFESIKGLSVKQIIDRKIGHIPSDRQKHGLILDFNILQNIGIKSFDDVNYLKMKSSGIGNGKLKVKFLNAVKKQFVNFNLTFLKKISERLAASFDITPRDVLNKVKNLSGGNQQKVIVAREINLKPEVLLAVQPTRGLDVGAIENIYKKFLEQRDKGITILLVSLELDELISVCDRIAVMYDGKIIGILEHNFDANVIGKMMMGYSLNES</sequence>
<keyword evidence="1" id="KW-0547">Nucleotide-binding</keyword>
<dbReference type="SMART" id="SM00382">
    <property type="entry name" value="AAA"/>
    <property type="match status" value="1"/>
</dbReference>
<dbReference type="InterPro" id="IPR003439">
    <property type="entry name" value="ABC_transporter-like_ATP-bd"/>
</dbReference>
<accession>A0ABN4C504</accession>
<dbReference type="InterPro" id="IPR027417">
    <property type="entry name" value="P-loop_NTPase"/>
</dbReference>
<evidence type="ECO:0000313" key="4">
    <source>
        <dbReference type="EMBL" id="AHH09249.1"/>
    </source>
</evidence>
<dbReference type="Gene3D" id="3.40.50.300">
    <property type="entry name" value="P-loop containing nucleotide triphosphate hydrolases"/>
    <property type="match status" value="2"/>
</dbReference>
<dbReference type="CDD" id="cd03216">
    <property type="entry name" value="ABC_Carb_Monos_I"/>
    <property type="match status" value="1"/>
</dbReference>
<dbReference type="CDD" id="cd03215">
    <property type="entry name" value="ABC_Carb_Monos_II"/>
    <property type="match status" value="1"/>
</dbReference>
<evidence type="ECO:0000259" key="3">
    <source>
        <dbReference type="PROSITE" id="PS50893"/>
    </source>
</evidence>
<evidence type="ECO:0000256" key="1">
    <source>
        <dbReference type="ARBA" id="ARBA00022741"/>
    </source>
</evidence>
<dbReference type="EMBL" id="CP005851">
    <property type="protein sequence ID" value="AHH09249.1"/>
    <property type="molecule type" value="Genomic_DNA"/>
</dbReference>
<feature type="domain" description="ABC transporter" evidence="3">
    <location>
        <begin position="265"/>
        <end position="535"/>
    </location>
</feature>
<keyword evidence="5" id="KW-1185">Reference proteome</keyword>
<dbReference type="PANTHER" id="PTHR43790">
    <property type="entry name" value="CARBOHYDRATE TRANSPORT ATP-BINDING PROTEIN MG119-RELATED"/>
    <property type="match status" value="1"/>
</dbReference>
<dbReference type="PROSITE" id="PS00211">
    <property type="entry name" value="ABC_TRANSPORTER_1"/>
    <property type="match status" value="1"/>
</dbReference>
<protein>
    <submittedName>
        <fullName evidence="4">ABC transporter ATP-binding protein</fullName>
    </submittedName>
</protein>
<proteinExistence type="predicted"/>